<evidence type="ECO:0000313" key="7">
    <source>
        <dbReference type="EMBL" id="CAD7460523.1"/>
    </source>
</evidence>
<dbReference type="PANTHER" id="PTHR13405:SF11">
    <property type="entry name" value="NUCLEAR PORE COMPLEX PROTEIN NUP133"/>
    <property type="match status" value="1"/>
</dbReference>
<comment type="similarity">
    <text evidence="2">Belongs to the nucleoporin Nup133 family.</text>
</comment>
<evidence type="ECO:0000256" key="1">
    <source>
        <dbReference type="ARBA" id="ARBA00004123"/>
    </source>
</evidence>
<dbReference type="EMBL" id="OE003768">
    <property type="protein sequence ID" value="CAD7460523.1"/>
    <property type="molecule type" value="Genomic_DNA"/>
</dbReference>
<reference evidence="7" key="1">
    <citation type="submission" date="2020-11" db="EMBL/GenBank/DDBJ databases">
        <authorList>
            <person name="Tran Van P."/>
        </authorList>
    </citation>
    <scope>NUCLEOTIDE SEQUENCE</scope>
</reference>
<dbReference type="GO" id="GO:0000972">
    <property type="term" value="P:transcription-dependent tethering of RNA polymerase II gene DNA at nuclear periphery"/>
    <property type="evidence" value="ECO:0007669"/>
    <property type="project" value="TreeGrafter"/>
</dbReference>
<evidence type="ECO:0000256" key="4">
    <source>
        <dbReference type="ARBA" id="ARBA00023242"/>
    </source>
</evidence>
<comment type="subcellular location">
    <subcellularLocation>
        <location evidence="1">Nucleus</location>
    </subcellularLocation>
</comment>
<dbReference type="Pfam" id="PF08801">
    <property type="entry name" value="Nucleoporin_N"/>
    <property type="match status" value="1"/>
</dbReference>
<dbReference type="Gene3D" id="1.25.40.700">
    <property type="match status" value="1"/>
</dbReference>
<protein>
    <recommendedName>
        <fullName evidence="6">Nucleoporin Nup133/Nup155-like N-terminal domain-containing protein</fullName>
    </recommendedName>
</protein>
<dbReference type="Gene3D" id="2.130.10.10">
    <property type="entry name" value="YVTN repeat-like/Quinoprotein amine dehydrogenase"/>
    <property type="match status" value="1"/>
</dbReference>
<sequence length="1162" mass="130991">MDLNFPNFGSTPNSLHTKSLLSPRNTPRSPAIAGRRSAVFTPSRKLSTRFSVSGRSTQVSQIVCKSLRYVVENYGTTLPVLVTEASTFADRNTAVSVNISSNGWAWLVCGRRLLIWQYGHTSQRHNHCHELTLPPSDLAHKAHLVAVYVAEGRENPSCIAVSPEGTVRYWPSITHAGTSVEESADLHGQECDSLTDIAPHGCILATTTSTLVLVNPQVSAGRHSVTCRTLKAPQGWLGGLGRRMSSLIFGALPTSQVTETKLVKVAAVESKDYNSQEWQVYILSDHSLQKWLLTTGESERLLYEFDVKRLVREALLEERWETFGGNSTEVEVWMLDVQPTDGGVVILVAANVHTSNDVWYALAKVPTDDLIPPTRFAWFNTLKNKGFCHDGDISELLAYQLLLTKDTAYLFNNHLVAALSLPYRFEDWDTIEFLAVGDKILGGAVCRNIPLFLSKVHGLVSVLPSDCSPFDILNSSNMSIADSTMALSDLTSSQFTEGGFHVTVTEANLEEMTLNNDSSTRLKAAFINYVNKNIAKSEQIVEEVFPMDDEPVIDLDAALDTVVLSVGQDLVNDVPAGDPRWAEQRTPGSSIGSSASLQILHQLEDKQKAFHMYLNFLKDIKLWDRFSAVSNRGLVTPTSYVLGEYAEKIRAAIVLYSLQQEHAMIETAIKLVLAEQKEKQSYLGLSHQDLFYRQVTEVHRVLQVLAKCCNDLIHSDRRPQEVTDMVSETNSVVLNVLQQVVQFRQEKFVIFSPRSKLSAGIGEYLPWTTAPGKRGLQEALTTLMNITLNHGARAVGDFTLKMRLYDQLINLTDIVLDGRKCHIESIRGTERFKTVLQNYESDRYDLIKQFLEDKEYERAAILAEKYCDFQVLVQICELTENKERLDQYMEKFVNQEFPKFVLNWYMREQKQGQLLQQFRGRDKPPAQQQALAQFLGEHPSLAWVQQVFCGEFHLVSQTLQALAASEEKLVRRKKTMLAWAQLAILASDEPEDKIMDNVAKIQEEMQLVLHHEDLPEDVLIANALDVEKLRVMSPSDLIKLNICDDNQSANEYDFKKALDLLKYVPDDLDRTELGHQIWCKSILRDDWTNADVNSPIDTVQKTIFFKIVDLIGVMEESVEEFLPPLDRLLEAEELGSIKDNSTFQYLLGVGYEHIHRTLIDKD</sequence>
<evidence type="ECO:0000256" key="5">
    <source>
        <dbReference type="SAM" id="MobiDB-lite"/>
    </source>
</evidence>
<evidence type="ECO:0000256" key="2">
    <source>
        <dbReference type="ARBA" id="ARBA00005569"/>
    </source>
</evidence>
<dbReference type="InterPro" id="IPR037624">
    <property type="entry name" value="Nup133-like"/>
</dbReference>
<feature type="compositionally biased region" description="Polar residues" evidence="5">
    <location>
        <begin position="7"/>
        <end position="28"/>
    </location>
</feature>
<dbReference type="GO" id="GO:0017056">
    <property type="term" value="F:structural constituent of nuclear pore"/>
    <property type="evidence" value="ECO:0007669"/>
    <property type="project" value="InterPro"/>
</dbReference>
<accession>A0A7R9ILC5</accession>
<proteinExistence type="inferred from homology"/>
<dbReference type="SUPFAM" id="SSF117289">
    <property type="entry name" value="Nucleoporin domain"/>
    <property type="match status" value="1"/>
</dbReference>
<dbReference type="PANTHER" id="PTHR13405">
    <property type="entry name" value="NUCLEAR PORE COMPLEX PROTEIN NUP133"/>
    <property type="match status" value="1"/>
</dbReference>
<dbReference type="InterPro" id="IPR015943">
    <property type="entry name" value="WD40/YVTN_repeat-like_dom_sf"/>
</dbReference>
<dbReference type="GO" id="GO:0016973">
    <property type="term" value="P:poly(A)+ mRNA export from nucleus"/>
    <property type="evidence" value="ECO:0007669"/>
    <property type="project" value="TreeGrafter"/>
</dbReference>
<dbReference type="Gene3D" id="1.20.58.1380">
    <property type="match status" value="1"/>
</dbReference>
<evidence type="ECO:0000256" key="3">
    <source>
        <dbReference type="ARBA" id="ARBA00022448"/>
    </source>
</evidence>
<evidence type="ECO:0000259" key="6">
    <source>
        <dbReference type="Pfam" id="PF08801"/>
    </source>
</evidence>
<feature type="domain" description="Nucleoporin Nup133/Nup155-like N-terminal" evidence="6">
    <location>
        <begin position="76"/>
        <end position="351"/>
    </location>
</feature>
<name>A0A7R9ILC5_9NEOP</name>
<dbReference type="InterPro" id="IPR014908">
    <property type="entry name" value="Nucleoporin_Nup133/Nup155_N"/>
</dbReference>
<dbReference type="AlphaFoldDB" id="A0A7R9ILC5"/>
<feature type="region of interest" description="Disordered" evidence="5">
    <location>
        <begin position="1"/>
        <end position="34"/>
    </location>
</feature>
<gene>
    <name evidence="7" type="ORF">TTEB3V08_LOCUS8452</name>
</gene>
<keyword evidence="4" id="KW-0539">Nucleus</keyword>
<dbReference type="GO" id="GO:0031080">
    <property type="term" value="C:nuclear pore outer ring"/>
    <property type="evidence" value="ECO:0007669"/>
    <property type="project" value="TreeGrafter"/>
</dbReference>
<organism evidence="7">
    <name type="scientific">Timema tahoe</name>
    <dbReference type="NCBI Taxonomy" id="61484"/>
    <lineage>
        <taxon>Eukaryota</taxon>
        <taxon>Metazoa</taxon>
        <taxon>Ecdysozoa</taxon>
        <taxon>Arthropoda</taxon>
        <taxon>Hexapoda</taxon>
        <taxon>Insecta</taxon>
        <taxon>Pterygota</taxon>
        <taxon>Neoptera</taxon>
        <taxon>Polyneoptera</taxon>
        <taxon>Phasmatodea</taxon>
        <taxon>Timematodea</taxon>
        <taxon>Timematoidea</taxon>
        <taxon>Timematidae</taxon>
        <taxon>Timema</taxon>
    </lineage>
</organism>
<keyword evidence="3" id="KW-0813">Transport</keyword>
<dbReference type="GO" id="GO:0006606">
    <property type="term" value="P:protein import into nucleus"/>
    <property type="evidence" value="ECO:0007669"/>
    <property type="project" value="TreeGrafter"/>
</dbReference>